<name>A0AAW2TIM5_SESRA</name>
<feature type="domain" description="Retrotransposon gag" evidence="2">
    <location>
        <begin position="166"/>
        <end position="251"/>
    </location>
</feature>
<proteinExistence type="predicted"/>
<dbReference type="AlphaFoldDB" id="A0AAW2TIM5"/>
<comment type="caution">
    <text evidence="3">The sequence shown here is derived from an EMBL/GenBank/DDBJ whole genome shotgun (WGS) entry which is preliminary data.</text>
</comment>
<gene>
    <name evidence="3" type="ORF">Sradi_2084700</name>
</gene>
<dbReference type="Pfam" id="PF03732">
    <property type="entry name" value="Retrotrans_gag"/>
    <property type="match status" value="1"/>
</dbReference>
<feature type="region of interest" description="Disordered" evidence="1">
    <location>
        <begin position="1"/>
        <end position="37"/>
    </location>
</feature>
<feature type="region of interest" description="Disordered" evidence="1">
    <location>
        <begin position="291"/>
        <end position="333"/>
    </location>
</feature>
<sequence>MGPRRGAGTQSSAARMSGQELECPRRAASPSERAVIPEDENSQLRETVMNLEEKVSAVESEITMRSSELEDCRHVIRELTTAFDGGGVADMRSEMEQISIQIDLLQRAVSNGPAVAQDTGARLRIPKPKAYNGARDAKEVENFLFDIEQYFLAANMEDEARRVSTATMYLTGDAKLWWRTKYAEIQANQVRLDTWALLREVIREQFFSENIEYNARRALRKLEHTGSMRDYVKSFSALMLDIRDMSEKDLLFTLWRPEIVARLELQRQRVTDLGSAMAAAERLTDFVFETRKDRHTTSNPVQNKSGGAKSFRSNSNRGGGDRKPYSQISSQGS</sequence>
<dbReference type="InterPro" id="IPR005162">
    <property type="entry name" value="Retrotrans_gag_dom"/>
</dbReference>
<reference evidence="3" key="1">
    <citation type="submission" date="2020-06" db="EMBL/GenBank/DDBJ databases">
        <authorList>
            <person name="Li T."/>
            <person name="Hu X."/>
            <person name="Zhang T."/>
            <person name="Song X."/>
            <person name="Zhang H."/>
            <person name="Dai N."/>
            <person name="Sheng W."/>
            <person name="Hou X."/>
            <person name="Wei L."/>
        </authorList>
    </citation>
    <scope>NUCLEOTIDE SEQUENCE</scope>
    <source>
        <strain evidence="3">G02</strain>
        <tissue evidence="3">Leaf</tissue>
    </source>
</reference>
<accession>A0AAW2TIM5</accession>
<evidence type="ECO:0000259" key="2">
    <source>
        <dbReference type="Pfam" id="PF03732"/>
    </source>
</evidence>
<dbReference type="EMBL" id="JACGWJ010000008">
    <property type="protein sequence ID" value="KAL0404439.1"/>
    <property type="molecule type" value="Genomic_DNA"/>
</dbReference>
<evidence type="ECO:0000313" key="3">
    <source>
        <dbReference type="EMBL" id="KAL0404439.1"/>
    </source>
</evidence>
<feature type="compositionally biased region" description="Polar residues" evidence="1">
    <location>
        <begin position="297"/>
        <end position="316"/>
    </location>
</feature>
<reference evidence="3" key="2">
    <citation type="journal article" date="2024" name="Plant">
        <title>Genomic evolution and insights into agronomic trait innovations of Sesamum species.</title>
        <authorList>
            <person name="Miao H."/>
            <person name="Wang L."/>
            <person name="Qu L."/>
            <person name="Liu H."/>
            <person name="Sun Y."/>
            <person name="Le M."/>
            <person name="Wang Q."/>
            <person name="Wei S."/>
            <person name="Zheng Y."/>
            <person name="Lin W."/>
            <person name="Duan Y."/>
            <person name="Cao H."/>
            <person name="Xiong S."/>
            <person name="Wang X."/>
            <person name="Wei L."/>
            <person name="Li C."/>
            <person name="Ma Q."/>
            <person name="Ju M."/>
            <person name="Zhao R."/>
            <person name="Li G."/>
            <person name="Mu C."/>
            <person name="Tian Q."/>
            <person name="Mei H."/>
            <person name="Zhang T."/>
            <person name="Gao T."/>
            <person name="Zhang H."/>
        </authorList>
    </citation>
    <scope>NUCLEOTIDE SEQUENCE</scope>
    <source>
        <strain evidence="3">G02</strain>
    </source>
</reference>
<protein>
    <recommendedName>
        <fullName evidence="2">Retrotransposon gag domain-containing protein</fullName>
    </recommendedName>
</protein>
<organism evidence="3">
    <name type="scientific">Sesamum radiatum</name>
    <name type="common">Black benniseed</name>
    <dbReference type="NCBI Taxonomy" id="300843"/>
    <lineage>
        <taxon>Eukaryota</taxon>
        <taxon>Viridiplantae</taxon>
        <taxon>Streptophyta</taxon>
        <taxon>Embryophyta</taxon>
        <taxon>Tracheophyta</taxon>
        <taxon>Spermatophyta</taxon>
        <taxon>Magnoliopsida</taxon>
        <taxon>eudicotyledons</taxon>
        <taxon>Gunneridae</taxon>
        <taxon>Pentapetalae</taxon>
        <taxon>asterids</taxon>
        <taxon>lamiids</taxon>
        <taxon>Lamiales</taxon>
        <taxon>Pedaliaceae</taxon>
        <taxon>Sesamum</taxon>
    </lineage>
</organism>
<evidence type="ECO:0000256" key="1">
    <source>
        <dbReference type="SAM" id="MobiDB-lite"/>
    </source>
</evidence>